<organism evidence="1">
    <name type="scientific">Anguilla anguilla</name>
    <name type="common">European freshwater eel</name>
    <name type="synonym">Muraena anguilla</name>
    <dbReference type="NCBI Taxonomy" id="7936"/>
    <lineage>
        <taxon>Eukaryota</taxon>
        <taxon>Metazoa</taxon>
        <taxon>Chordata</taxon>
        <taxon>Craniata</taxon>
        <taxon>Vertebrata</taxon>
        <taxon>Euteleostomi</taxon>
        <taxon>Actinopterygii</taxon>
        <taxon>Neopterygii</taxon>
        <taxon>Teleostei</taxon>
        <taxon>Anguilliformes</taxon>
        <taxon>Anguillidae</taxon>
        <taxon>Anguilla</taxon>
    </lineage>
</organism>
<evidence type="ECO:0000313" key="1">
    <source>
        <dbReference type="EMBL" id="JAH95505.1"/>
    </source>
</evidence>
<reference evidence="1" key="1">
    <citation type="submission" date="2014-11" db="EMBL/GenBank/DDBJ databases">
        <authorList>
            <person name="Amaro Gonzalez C."/>
        </authorList>
    </citation>
    <scope>NUCLEOTIDE SEQUENCE</scope>
</reference>
<dbReference type="EMBL" id="GBXM01013072">
    <property type="protein sequence ID" value="JAH95505.1"/>
    <property type="molecule type" value="Transcribed_RNA"/>
</dbReference>
<protein>
    <submittedName>
        <fullName evidence="1">Uncharacterized protein</fullName>
    </submittedName>
</protein>
<sequence length="65" mass="7781">MSLSLPWTLKSFWRVELNWICLRVGRLNRACKFEIIFNLMKLKTEKKNDYTVHEDLSTHTSTVTH</sequence>
<reference evidence="1" key="2">
    <citation type="journal article" date="2015" name="Fish Shellfish Immunol.">
        <title>Early steps in the European eel (Anguilla anguilla)-Vibrio vulnificus interaction in the gills: Role of the RtxA13 toxin.</title>
        <authorList>
            <person name="Callol A."/>
            <person name="Pajuelo D."/>
            <person name="Ebbesson L."/>
            <person name="Teles M."/>
            <person name="MacKenzie S."/>
            <person name="Amaro C."/>
        </authorList>
    </citation>
    <scope>NUCLEOTIDE SEQUENCE</scope>
</reference>
<proteinExistence type="predicted"/>
<dbReference type="AlphaFoldDB" id="A0A0E9X0U0"/>
<accession>A0A0E9X0U0</accession>
<name>A0A0E9X0U0_ANGAN</name>